<dbReference type="InterPro" id="IPR005151">
    <property type="entry name" value="Tail-specific_protease"/>
</dbReference>
<proteinExistence type="predicted"/>
<dbReference type="GO" id="GO:0008236">
    <property type="term" value="F:serine-type peptidase activity"/>
    <property type="evidence" value="ECO:0007669"/>
    <property type="project" value="InterPro"/>
</dbReference>
<evidence type="ECO:0000313" key="4">
    <source>
        <dbReference type="EMBL" id="BCK84419.1"/>
    </source>
</evidence>
<feature type="region of interest" description="Disordered" evidence="1">
    <location>
        <begin position="395"/>
        <end position="414"/>
    </location>
</feature>
<dbReference type="PANTHER" id="PTHR32060">
    <property type="entry name" value="TAIL-SPECIFIC PROTEASE"/>
    <property type="match status" value="1"/>
</dbReference>
<evidence type="ECO:0000256" key="2">
    <source>
        <dbReference type="SAM" id="SignalP"/>
    </source>
</evidence>
<keyword evidence="5" id="KW-1185">Reference proteome</keyword>
<dbReference type="RefSeq" id="WP_228300495.1">
    <property type="nucleotide sequence ID" value="NZ_AP023420.1"/>
</dbReference>
<feature type="chain" id="PRO_5033007018" evidence="2">
    <location>
        <begin position="33"/>
        <end position="427"/>
    </location>
</feature>
<dbReference type="InterPro" id="IPR029045">
    <property type="entry name" value="ClpP/crotonase-like_dom_sf"/>
</dbReference>
<dbReference type="AlphaFoldDB" id="A0A810Q824"/>
<sequence>MKSKRIFQRLLAAVLLPCLLAGCGTSPPPQEAEDQWDPALAHVLGLSQEQRLEDYDYLVETLGSSYLCMGVRDRENPDDLSAGIFQEYRDMIAGSDSDEAFYSAVYSTLFRLGTYGHLWIVEPEEYQAYLEAYQSDELEDRAHWREVLTSPVTQTGYENLQKLLDAYGGEDVSTPSAPGAEDANLTTLLLPGEAIGYIKIDGFPASYEPAYAAEREELLSFYDTLGACTDLIIDITGNSGGSEQYWQELLVAPLIDQPLSCMNYALLADSDNNRPYIDDAFAPEMLHPIADLPELPALNQEGLAAATHYVESPLSVEPAAERSPFHGRVWVLVGEQVYSASESFAVFCKETGFATLVGSQTGGDGIGALDPIFLQLPNSGLLVQFTMMFGLNADGSSSEEAGTTPDLLSPGTEPPLITALRAIRETA</sequence>
<dbReference type="EMBL" id="AP023420">
    <property type="protein sequence ID" value="BCK84419.1"/>
    <property type="molecule type" value="Genomic_DNA"/>
</dbReference>
<dbReference type="SUPFAM" id="SSF52096">
    <property type="entry name" value="ClpP/crotonase"/>
    <property type="match status" value="1"/>
</dbReference>
<evidence type="ECO:0000259" key="3">
    <source>
        <dbReference type="Pfam" id="PF03572"/>
    </source>
</evidence>
<gene>
    <name evidence="4" type="ORF">MM59RIKEN_17380</name>
</gene>
<accession>A0A810Q824</accession>
<dbReference type="PROSITE" id="PS51257">
    <property type="entry name" value="PROKAR_LIPOPROTEIN"/>
    <property type="match status" value="1"/>
</dbReference>
<organism evidence="4 5">
    <name type="scientific">Pusillibacter faecalis</name>
    <dbReference type="NCBI Taxonomy" id="2714358"/>
    <lineage>
        <taxon>Bacteria</taxon>
        <taxon>Bacillati</taxon>
        <taxon>Bacillota</taxon>
        <taxon>Clostridia</taxon>
        <taxon>Eubacteriales</taxon>
        <taxon>Oscillospiraceae</taxon>
        <taxon>Pusillibacter</taxon>
    </lineage>
</organism>
<evidence type="ECO:0000256" key="1">
    <source>
        <dbReference type="SAM" id="MobiDB-lite"/>
    </source>
</evidence>
<feature type="signal peptide" evidence="2">
    <location>
        <begin position="1"/>
        <end position="32"/>
    </location>
</feature>
<dbReference type="Gene3D" id="3.90.226.10">
    <property type="entry name" value="2-enoyl-CoA Hydratase, Chain A, domain 1"/>
    <property type="match status" value="1"/>
</dbReference>
<reference evidence="4" key="1">
    <citation type="submission" date="2020-09" db="EMBL/GenBank/DDBJ databases">
        <title>New species isolated from human feces.</title>
        <authorList>
            <person name="Kitahara M."/>
            <person name="Shigeno Y."/>
            <person name="Shime M."/>
            <person name="Matsumoto Y."/>
            <person name="Nakamura S."/>
            <person name="Motooka D."/>
            <person name="Fukuoka S."/>
            <person name="Nishikawa H."/>
            <person name="Benno Y."/>
        </authorList>
    </citation>
    <scope>NUCLEOTIDE SEQUENCE</scope>
    <source>
        <strain evidence="4">MM59</strain>
    </source>
</reference>
<evidence type="ECO:0000313" key="5">
    <source>
        <dbReference type="Proteomes" id="UP000679848"/>
    </source>
</evidence>
<dbReference type="GO" id="GO:0004175">
    <property type="term" value="F:endopeptidase activity"/>
    <property type="evidence" value="ECO:0007669"/>
    <property type="project" value="TreeGrafter"/>
</dbReference>
<dbReference type="PANTHER" id="PTHR32060:SF22">
    <property type="entry name" value="CARBOXYL-TERMINAL-PROCESSING PEPTIDASE 3, CHLOROPLASTIC"/>
    <property type="match status" value="1"/>
</dbReference>
<dbReference type="GO" id="GO:0006508">
    <property type="term" value="P:proteolysis"/>
    <property type="evidence" value="ECO:0007669"/>
    <property type="project" value="InterPro"/>
</dbReference>
<keyword evidence="2" id="KW-0732">Signal</keyword>
<protein>
    <submittedName>
        <fullName evidence="4">Peptidase</fullName>
    </submittedName>
</protein>
<dbReference type="Pfam" id="PF03572">
    <property type="entry name" value="Peptidase_S41"/>
    <property type="match status" value="1"/>
</dbReference>
<dbReference type="Proteomes" id="UP000679848">
    <property type="component" value="Chromosome"/>
</dbReference>
<name>A0A810Q824_9FIRM</name>
<dbReference type="KEGG" id="pfaa:MM59RIKEN_17380"/>
<feature type="domain" description="Tail specific protease" evidence="3">
    <location>
        <begin position="195"/>
        <end position="407"/>
    </location>
</feature>